<sequence length="299" mass="33369">MNAVERLLVYTSLTPEKDEEAREPPASWPSNGEITFSNVNFAYREGLPLVLKDASFHIKSGEKVNIIFNHFIVMLINSRSVSISQLSAGSIEIDGQNINAVSLQRLRTGMALVPQDSTLFLGTLRENLDPLHTRTDAELISAMRRSGLLPSDKNGDLTDTRFSLDTTVGDEGSNFSAGEKQLIALCRALVRQSRILVLDEATSNVDVETDSKLQQAIKTEFADATILCVAHRLNTIAHYDRILVMDDGKLVEFDPVLELFDKETSIFRSLCDEANLKREDILRIREAYGQESYDPYAIT</sequence>
<dbReference type="InterPro" id="IPR027417">
    <property type="entry name" value="P-loop_NTPase"/>
</dbReference>
<comment type="similarity">
    <text evidence="2">Belongs to the ABC transporter superfamily. ABCC family. Conjugate transporter (TC 3.A.1.208) subfamily.</text>
</comment>
<evidence type="ECO:0000256" key="3">
    <source>
        <dbReference type="ARBA" id="ARBA00022741"/>
    </source>
</evidence>
<comment type="subcellular location">
    <subcellularLocation>
        <location evidence="1">Membrane</location>
        <topology evidence="1">Multi-pass membrane protein</topology>
    </subcellularLocation>
</comment>
<dbReference type="InterPro" id="IPR017871">
    <property type="entry name" value="ABC_transporter-like_CS"/>
</dbReference>
<dbReference type="SUPFAM" id="SSF52540">
    <property type="entry name" value="P-loop containing nucleoside triphosphate hydrolases"/>
    <property type="match status" value="1"/>
</dbReference>
<evidence type="ECO:0000256" key="4">
    <source>
        <dbReference type="ARBA" id="ARBA00022840"/>
    </source>
</evidence>
<evidence type="ECO:0000313" key="6">
    <source>
        <dbReference type="EMBL" id="KAL0072610.1"/>
    </source>
</evidence>
<evidence type="ECO:0000256" key="2">
    <source>
        <dbReference type="ARBA" id="ARBA00009726"/>
    </source>
</evidence>
<name>A0ABR3AGL3_9AGAR</name>
<protein>
    <recommendedName>
        <fullName evidence="5">ABC transporter domain-containing protein</fullName>
    </recommendedName>
</protein>
<dbReference type="InterPro" id="IPR050173">
    <property type="entry name" value="ABC_transporter_C-like"/>
</dbReference>
<keyword evidence="3" id="KW-0547">Nucleotide-binding</keyword>
<comment type="caution">
    <text evidence="6">The sequence shown here is derived from an EMBL/GenBank/DDBJ whole genome shotgun (WGS) entry which is preliminary data.</text>
</comment>
<keyword evidence="7" id="KW-1185">Reference proteome</keyword>
<feature type="domain" description="ABC transporter" evidence="5">
    <location>
        <begin position="34"/>
        <end position="272"/>
    </location>
</feature>
<evidence type="ECO:0000313" key="7">
    <source>
        <dbReference type="Proteomes" id="UP001437256"/>
    </source>
</evidence>
<dbReference type="InterPro" id="IPR003439">
    <property type="entry name" value="ABC_transporter-like_ATP-bd"/>
</dbReference>
<evidence type="ECO:0000256" key="1">
    <source>
        <dbReference type="ARBA" id="ARBA00004141"/>
    </source>
</evidence>
<dbReference type="Pfam" id="PF00005">
    <property type="entry name" value="ABC_tran"/>
    <property type="match status" value="1"/>
</dbReference>
<dbReference type="Proteomes" id="UP001437256">
    <property type="component" value="Unassembled WGS sequence"/>
</dbReference>
<dbReference type="CDD" id="cd03244">
    <property type="entry name" value="ABCC_MRP_domain2"/>
    <property type="match status" value="1"/>
</dbReference>
<organism evidence="6 7">
    <name type="scientific">Marasmius tenuissimus</name>
    <dbReference type="NCBI Taxonomy" id="585030"/>
    <lineage>
        <taxon>Eukaryota</taxon>
        <taxon>Fungi</taxon>
        <taxon>Dikarya</taxon>
        <taxon>Basidiomycota</taxon>
        <taxon>Agaricomycotina</taxon>
        <taxon>Agaricomycetes</taxon>
        <taxon>Agaricomycetidae</taxon>
        <taxon>Agaricales</taxon>
        <taxon>Marasmiineae</taxon>
        <taxon>Marasmiaceae</taxon>
        <taxon>Marasmius</taxon>
    </lineage>
</organism>
<dbReference type="Gene3D" id="3.40.50.300">
    <property type="entry name" value="P-loop containing nucleotide triphosphate hydrolases"/>
    <property type="match status" value="1"/>
</dbReference>
<dbReference type="PROSITE" id="PS00211">
    <property type="entry name" value="ABC_TRANSPORTER_1"/>
    <property type="match status" value="1"/>
</dbReference>
<dbReference type="PANTHER" id="PTHR24223:SF456">
    <property type="entry name" value="MULTIDRUG RESISTANCE-ASSOCIATED PROTEIN LETHAL(2)03659"/>
    <property type="match status" value="1"/>
</dbReference>
<gene>
    <name evidence="6" type="ORF">AAF712_000373</name>
</gene>
<reference evidence="6 7" key="1">
    <citation type="submission" date="2024-05" db="EMBL/GenBank/DDBJ databases">
        <title>A draft genome resource for the thread blight pathogen Marasmius tenuissimus strain MS-2.</title>
        <authorList>
            <person name="Yulfo-Soto G.E."/>
            <person name="Baruah I.K."/>
            <person name="Amoako-Attah I."/>
            <person name="Bukari Y."/>
            <person name="Meinhardt L.W."/>
            <person name="Bailey B.A."/>
            <person name="Cohen S.P."/>
        </authorList>
    </citation>
    <scope>NUCLEOTIDE SEQUENCE [LARGE SCALE GENOMIC DNA]</scope>
    <source>
        <strain evidence="6 7">MS-2</strain>
    </source>
</reference>
<evidence type="ECO:0000259" key="5">
    <source>
        <dbReference type="PROSITE" id="PS50893"/>
    </source>
</evidence>
<accession>A0ABR3AGL3</accession>
<dbReference type="EMBL" id="JBBXMP010000001">
    <property type="protein sequence ID" value="KAL0072610.1"/>
    <property type="molecule type" value="Genomic_DNA"/>
</dbReference>
<dbReference type="PROSITE" id="PS50893">
    <property type="entry name" value="ABC_TRANSPORTER_2"/>
    <property type="match status" value="1"/>
</dbReference>
<dbReference type="PANTHER" id="PTHR24223">
    <property type="entry name" value="ATP-BINDING CASSETTE SUB-FAMILY C"/>
    <property type="match status" value="1"/>
</dbReference>
<proteinExistence type="inferred from homology"/>
<keyword evidence="4" id="KW-0067">ATP-binding</keyword>